<name>A0ACC6V1F4_9CREN</name>
<protein>
    <submittedName>
        <fullName evidence="1">Uncharacterized protein</fullName>
    </submittedName>
</protein>
<reference evidence="1" key="1">
    <citation type="submission" date="2024-07" db="EMBL/GenBank/DDBJ databases">
        <title>Metagenome and Metagenome-Assembled Genomes of Archaea from a hot spring from the geothermal field of Los Azufres, Mexico.</title>
        <authorList>
            <person name="Marin-Paredes R."/>
            <person name="Martinez-Romero E."/>
            <person name="Servin-Garciduenas L.E."/>
        </authorList>
    </citation>
    <scope>NUCLEOTIDE SEQUENCE</scope>
</reference>
<evidence type="ECO:0000313" key="2">
    <source>
        <dbReference type="Proteomes" id="UP000033636"/>
    </source>
</evidence>
<organism evidence="1 2">
    <name type="scientific">Thermoproteus sp. AZ2</name>
    <dbReference type="NCBI Taxonomy" id="1609232"/>
    <lineage>
        <taxon>Archaea</taxon>
        <taxon>Thermoproteota</taxon>
        <taxon>Thermoprotei</taxon>
        <taxon>Thermoproteales</taxon>
        <taxon>Thermoproteaceae</taxon>
        <taxon>Thermoproteus</taxon>
    </lineage>
</organism>
<dbReference type="EMBL" id="JZWT02000011">
    <property type="protein sequence ID" value="MFB6490591.1"/>
    <property type="molecule type" value="Genomic_DNA"/>
</dbReference>
<sequence>MESSPSRGSEEPLLSIVTSPYVKSITLIKGGKAFLLQYYPGSRDIYAAVVAKGREERIDDEGVVKAARALTKLMRFIGKAVKSRYYSFTGTIKAEGEALVFKPYISPISTALVAIRGNRIVVEVPNVLKKRLEARVDVAAAIRYILRRLNST</sequence>
<dbReference type="Proteomes" id="UP000033636">
    <property type="component" value="Unassembled WGS sequence"/>
</dbReference>
<proteinExistence type="predicted"/>
<evidence type="ECO:0000313" key="1">
    <source>
        <dbReference type="EMBL" id="MFB6490591.1"/>
    </source>
</evidence>
<accession>A0ACC6V1F4</accession>
<comment type="caution">
    <text evidence="1">The sequence shown here is derived from an EMBL/GenBank/DDBJ whole genome shotgun (WGS) entry which is preliminary data.</text>
</comment>
<gene>
    <name evidence="1" type="ORF">TU35_004990</name>
</gene>